<evidence type="ECO:0000313" key="3">
    <source>
        <dbReference type="Proteomes" id="UP000663828"/>
    </source>
</evidence>
<evidence type="ECO:0000256" key="1">
    <source>
        <dbReference type="SAM" id="Coils"/>
    </source>
</evidence>
<organism evidence="2 3">
    <name type="scientific">Adineta ricciae</name>
    <name type="common">Rotifer</name>
    <dbReference type="NCBI Taxonomy" id="249248"/>
    <lineage>
        <taxon>Eukaryota</taxon>
        <taxon>Metazoa</taxon>
        <taxon>Spiralia</taxon>
        <taxon>Gnathifera</taxon>
        <taxon>Rotifera</taxon>
        <taxon>Eurotatoria</taxon>
        <taxon>Bdelloidea</taxon>
        <taxon>Adinetida</taxon>
        <taxon>Adinetidae</taxon>
        <taxon>Adineta</taxon>
    </lineage>
</organism>
<dbReference type="Proteomes" id="UP000663828">
    <property type="component" value="Unassembled WGS sequence"/>
</dbReference>
<accession>A0A815E540</accession>
<dbReference type="AlphaFoldDB" id="A0A815E540"/>
<proteinExistence type="predicted"/>
<feature type="coiled-coil region" evidence="1">
    <location>
        <begin position="46"/>
        <end position="74"/>
    </location>
</feature>
<dbReference type="Gene3D" id="1.25.40.180">
    <property type="match status" value="1"/>
</dbReference>
<keyword evidence="1" id="KW-0175">Coiled coil</keyword>
<comment type="caution">
    <text evidence="2">The sequence shown here is derived from an EMBL/GenBank/DDBJ whole genome shotgun (WGS) entry which is preliminary data.</text>
</comment>
<name>A0A815E540_ADIRI</name>
<gene>
    <name evidence="2" type="ORF">XAT740_LOCUS29088</name>
</gene>
<sequence length="372" mass="43529">MTDYKCEETSSSCSKFQSGICLHCQRRLCVEHIIEHSKRNSSSDGGDELSNEVKQTLQNIKEKAQQHRAAHNNQLIELNQWREGNLKKINQIYNHELQLINLREHILLSFHQYLLKRLEEGARLPLERLQIQQNLNTGILNHVQQTLGNIQQDMKHLKWDFNQFSNGIKHSQSPSTLPLVQMPIRHDQIMFIKQQQHQKMPKKQIQPAIPLIVRFSQLSSVTENILAIDAYVRKHSLRLVTIVNAYLTACHEKLSGEEKLAVLNAYISIVQRYLNQRETNVDVLIGIQTFFYNNVFEDVEKNGIMSFLLQFFLKYKCIDYQLILNWYNEIERNDYEGFEQAQQLASPFLQSLFTPGKTTTNYSYLRFFSIGS</sequence>
<dbReference type="EMBL" id="CAJNOR010002517">
    <property type="protein sequence ID" value="CAF1305381.1"/>
    <property type="molecule type" value="Genomic_DNA"/>
</dbReference>
<reference evidence="2" key="1">
    <citation type="submission" date="2021-02" db="EMBL/GenBank/DDBJ databases">
        <authorList>
            <person name="Nowell W R."/>
        </authorList>
    </citation>
    <scope>NUCLEOTIDE SEQUENCE</scope>
</reference>
<keyword evidence="3" id="KW-1185">Reference proteome</keyword>
<evidence type="ECO:0000313" key="2">
    <source>
        <dbReference type="EMBL" id="CAF1305381.1"/>
    </source>
</evidence>
<protein>
    <submittedName>
        <fullName evidence="2">Uncharacterized protein</fullName>
    </submittedName>
</protein>